<feature type="domain" description="TonB-dependent receptor plug" evidence="6">
    <location>
        <begin position="156"/>
        <end position="254"/>
    </location>
</feature>
<evidence type="ECO:0000256" key="2">
    <source>
        <dbReference type="ARBA" id="ARBA00023136"/>
    </source>
</evidence>
<dbReference type="SUPFAM" id="SSF49464">
    <property type="entry name" value="Carboxypeptidase regulatory domain-like"/>
    <property type="match status" value="1"/>
</dbReference>
<evidence type="ECO:0000259" key="5">
    <source>
        <dbReference type="Pfam" id="PF00593"/>
    </source>
</evidence>
<gene>
    <name evidence="7" type="ORF">D6B99_05160</name>
</gene>
<evidence type="ECO:0000256" key="4">
    <source>
        <dbReference type="RuleBase" id="RU003357"/>
    </source>
</evidence>
<sequence>MSLLFESLLTYNFAGEKIKTMQIRKSLLFLFFLFNVITSFSQSIKGKVYDANTNEPLIGADVSLLNTKYSTIVNIDGSFVFRKIPSGTYEVKVRMLGYNNPKNILVDVTSTRTDKKLSFGLTPNANNLKEVTIVGDDNNSAHSARELEKNGSTVQNIFSQKTLQLLPDLTVGGALQRISGVTVQRDNGGEARYAIIRGMNQRYNTTLVNGIKIPSPDDRYRFVPMDIFPSEMLQRLEVIKSLTPSMEGDAIGGVMNLVMKDAPDRFLFTANASGGYSTLFSNTHFSSFNHSDINKKSPAEINGNNYAANAIKDFPNSNLHYKELSTPINSTLGFTIGDRFFQKKLGVILSASYQNLYKGSISERLIPDAQPLTSPQANTPSFSDDYVRQYSTHTNRLGIQNKFDFTINSRNKISLFNLYVHQNDFETRFTPDTTVGLNSSATQSQLQIENRSTWQIQNLYNLTLHGEHQLSDKVKFDWNGVYSIAKKQLPDQSYYQFNATVNKGSNGQITSIDSTIATGSNTINHVWQHNTDQDWAGYANLSYSPTILDQVVEFKGGGLYRYKTRENYYNEYKLESKVSSGQPFNSIDQTPKYFETPATATGNLTAISPNSYTVHEKTADAYLQAKFTVLRKLEVLGGARIENTQQDFKTVMPITFNGAFGNIHYTDLLPSVNFKYLLDHDQDIRLSYFKSISRPGFGEIIPYSYPGEDFTEIGNPKLKHIRADNLDLRYEWFSGLTDQFLVGAFYKKLQNPIEYFVTRNASPSSLFIQPQNTAKATNYGAELVFTKYFGMFGVSANYTYTHSSVTTTKLLYHVVPGVGTITSDTTQTRPLQGQANNIGNISLLYKNPKMGLDIQVAWVYTGDRIAQVSQYYNLDIWQKPFSQLGVSLEKRIAKHFTFFAKVNNLTNSPRKEYIKTPYSVVDKNFQGGYSIPFQDANSNYVVTQRDIYKVNFLAGIRYRF</sequence>
<dbReference type="InterPro" id="IPR000531">
    <property type="entry name" value="Beta-barrel_TonB"/>
</dbReference>
<dbReference type="OrthoDB" id="8727862at2"/>
<accession>A0A386HMT3</accession>
<feature type="domain" description="TonB-dependent receptor-like beta-barrel" evidence="5">
    <location>
        <begin position="495"/>
        <end position="905"/>
    </location>
</feature>
<dbReference type="Pfam" id="PF07715">
    <property type="entry name" value="Plug"/>
    <property type="match status" value="1"/>
</dbReference>
<keyword evidence="3" id="KW-0998">Cell outer membrane</keyword>
<dbReference type="Proteomes" id="UP000266118">
    <property type="component" value="Chromosome"/>
</dbReference>
<evidence type="ECO:0000259" key="6">
    <source>
        <dbReference type="Pfam" id="PF07715"/>
    </source>
</evidence>
<keyword evidence="2 4" id="KW-0472">Membrane</keyword>
<dbReference type="PANTHER" id="PTHR40980:SF4">
    <property type="entry name" value="TONB-DEPENDENT RECEPTOR-LIKE BETA-BARREL DOMAIN-CONTAINING PROTEIN"/>
    <property type="match status" value="1"/>
</dbReference>
<dbReference type="EMBL" id="CP032489">
    <property type="protein sequence ID" value="AYD47053.1"/>
    <property type="molecule type" value="Genomic_DNA"/>
</dbReference>
<evidence type="ECO:0000313" key="8">
    <source>
        <dbReference type="Proteomes" id="UP000266118"/>
    </source>
</evidence>
<proteinExistence type="inferred from homology"/>
<dbReference type="KEGG" id="ark:D6B99_05160"/>
<dbReference type="Gene3D" id="2.60.40.1120">
    <property type="entry name" value="Carboxypeptidase-like, regulatory domain"/>
    <property type="match status" value="1"/>
</dbReference>
<dbReference type="GO" id="GO:0009279">
    <property type="term" value="C:cell outer membrane"/>
    <property type="evidence" value="ECO:0007669"/>
    <property type="project" value="UniProtKB-SubCell"/>
</dbReference>
<dbReference type="Gene3D" id="2.170.130.10">
    <property type="entry name" value="TonB-dependent receptor, plug domain"/>
    <property type="match status" value="1"/>
</dbReference>
<dbReference type="SUPFAM" id="SSF56935">
    <property type="entry name" value="Porins"/>
    <property type="match status" value="1"/>
</dbReference>
<reference evidence="7 8" key="1">
    <citation type="submission" date="2018-09" db="EMBL/GenBank/DDBJ databases">
        <title>Arachidicoccus sp. nov., a bacterium isolated from soil.</title>
        <authorList>
            <person name="Weon H.-Y."/>
            <person name="Kwon S.-W."/>
            <person name="Lee S.A."/>
        </authorList>
    </citation>
    <scope>NUCLEOTIDE SEQUENCE [LARGE SCALE GENOMIC DNA]</scope>
    <source>
        <strain evidence="7 8">KIS59-12</strain>
    </source>
</reference>
<evidence type="ECO:0000313" key="7">
    <source>
        <dbReference type="EMBL" id="AYD47053.1"/>
    </source>
</evidence>
<organism evidence="7 8">
    <name type="scientific">Arachidicoccus soli</name>
    <dbReference type="NCBI Taxonomy" id="2341117"/>
    <lineage>
        <taxon>Bacteria</taxon>
        <taxon>Pseudomonadati</taxon>
        <taxon>Bacteroidota</taxon>
        <taxon>Chitinophagia</taxon>
        <taxon>Chitinophagales</taxon>
        <taxon>Chitinophagaceae</taxon>
        <taxon>Arachidicoccus</taxon>
    </lineage>
</organism>
<keyword evidence="4" id="KW-0798">TonB box</keyword>
<dbReference type="Gene3D" id="2.40.170.20">
    <property type="entry name" value="TonB-dependent receptor, beta-barrel domain"/>
    <property type="match status" value="1"/>
</dbReference>
<dbReference type="Pfam" id="PF13715">
    <property type="entry name" value="CarbopepD_reg_2"/>
    <property type="match status" value="1"/>
</dbReference>
<dbReference type="Pfam" id="PF00593">
    <property type="entry name" value="TonB_dep_Rec_b-barrel"/>
    <property type="match status" value="1"/>
</dbReference>
<dbReference type="InterPro" id="IPR008969">
    <property type="entry name" value="CarboxyPept-like_regulatory"/>
</dbReference>
<keyword evidence="8" id="KW-1185">Reference proteome</keyword>
<dbReference type="InterPro" id="IPR036942">
    <property type="entry name" value="Beta-barrel_TonB_sf"/>
</dbReference>
<protein>
    <submittedName>
        <fullName evidence="7">TonB-dependent receptor</fullName>
    </submittedName>
</protein>
<dbReference type="InterPro" id="IPR037066">
    <property type="entry name" value="Plug_dom_sf"/>
</dbReference>
<comment type="subcellular location">
    <subcellularLocation>
        <location evidence="1 4">Cell outer membrane</location>
    </subcellularLocation>
</comment>
<name>A0A386HMT3_9BACT</name>
<dbReference type="CDD" id="cd01347">
    <property type="entry name" value="ligand_gated_channel"/>
    <property type="match status" value="1"/>
</dbReference>
<evidence type="ECO:0000256" key="1">
    <source>
        <dbReference type="ARBA" id="ARBA00004442"/>
    </source>
</evidence>
<evidence type="ECO:0000256" key="3">
    <source>
        <dbReference type="ARBA" id="ARBA00023237"/>
    </source>
</evidence>
<dbReference type="AlphaFoldDB" id="A0A386HMT3"/>
<keyword evidence="7" id="KW-0675">Receptor</keyword>
<dbReference type="PANTHER" id="PTHR40980">
    <property type="entry name" value="PLUG DOMAIN-CONTAINING PROTEIN"/>
    <property type="match status" value="1"/>
</dbReference>
<dbReference type="InterPro" id="IPR012910">
    <property type="entry name" value="Plug_dom"/>
</dbReference>
<comment type="similarity">
    <text evidence="4">Belongs to the TonB-dependent receptor family.</text>
</comment>